<evidence type="ECO:0000313" key="1">
    <source>
        <dbReference type="EMBL" id="TKW65191.1"/>
    </source>
</evidence>
<protein>
    <submittedName>
        <fullName evidence="1">Uncharacterized protein</fullName>
    </submittedName>
</protein>
<gene>
    <name evidence="1" type="ORF">DI616_15805</name>
</gene>
<organism evidence="1 2">
    <name type="scientific">Paracoccus denitrificans</name>
    <dbReference type="NCBI Taxonomy" id="266"/>
    <lineage>
        <taxon>Bacteria</taxon>
        <taxon>Pseudomonadati</taxon>
        <taxon>Pseudomonadota</taxon>
        <taxon>Alphaproteobacteria</taxon>
        <taxon>Rhodobacterales</taxon>
        <taxon>Paracoccaceae</taxon>
        <taxon>Paracoccus</taxon>
    </lineage>
</organism>
<dbReference type="EMBL" id="VAFL01000015">
    <property type="protein sequence ID" value="TKW65191.1"/>
    <property type="molecule type" value="Genomic_DNA"/>
</dbReference>
<dbReference type="Proteomes" id="UP000315344">
    <property type="component" value="Unassembled WGS sequence"/>
</dbReference>
<name>A0A533I3G1_PARDE</name>
<sequence length="90" mass="10555">MTVGGIYTQYHLIGNELEVAHHGKGSDYPTADKLLMEIPSAQVWLYCKDNWWQRSKYPHQEAIADRYSWISRYPAEVPKLIQMYRLVNAI</sequence>
<reference evidence="1 2" key="1">
    <citation type="journal article" date="2017" name="Nat. Commun.">
        <title>In situ click chemistry generation of cyclooxygenase-2 inhibitors.</title>
        <authorList>
            <person name="Bhardwaj A."/>
            <person name="Kaur J."/>
            <person name="Wuest M."/>
            <person name="Wuest F."/>
        </authorList>
    </citation>
    <scope>NUCLEOTIDE SEQUENCE [LARGE SCALE GENOMIC DNA]</scope>
    <source>
        <strain evidence="1">S2_012_000_R3_94</strain>
    </source>
</reference>
<dbReference type="AlphaFoldDB" id="A0A533I3G1"/>
<accession>A0A533I3G1</accession>
<evidence type="ECO:0000313" key="2">
    <source>
        <dbReference type="Proteomes" id="UP000315344"/>
    </source>
</evidence>
<proteinExistence type="predicted"/>
<comment type="caution">
    <text evidence="1">The sequence shown here is derived from an EMBL/GenBank/DDBJ whole genome shotgun (WGS) entry which is preliminary data.</text>
</comment>